<comment type="caution">
    <text evidence="3">The sequence shown here is derived from an EMBL/GenBank/DDBJ whole genome shotgun (WGS) entry which is preliminary data.</text>
</comment>
<dbReference type="PANTHER" id="PTHR47307">
    <property type="entry name" value="GLUTATHIONE-REGULATED POTASSIUM-EFFLUX SYSTEM ANCILLARY PROTEIN KEFG"/>
    <property type="match status" value="1"/>
</dbReference>
<dbReference type="EMBL" id="JAIEZQ010000002">
    <property type="protein sequence ID" value="MBY9075511.1"/>
    <property type="molecule type" value="Genomic_DNA"/>
</dbReference>
<dbReference type="SUPFAM" id="SSF52218">
    <property type="entry name" value="Flavoproteins"/>
    <property type="match status" value="1"/>
</dbReference>
<organism evidence="3 4">
    <name type="scientific">Nocardioides jiangsuensis</name>
    <dbReference type="NCBI Taxonomy" id="2866161"/>
    <lineage>
        <taxon>Bacteria</taxon>
        <taxon>Bacillati</taxon>
        <taxon>Actinomycetota</taxon>
        <taxon>Actinomycetes</taxon>
        <taxon>Propionibacteriales</taxon>
        <taxon>Nocardioidaceae</taxon>
        <taxon>Nocardioides</taxon>
    </lineage>
</organism>
<dbReference type="InterPro" id="IPR003680">
    <property type="entry name" value="Flavodoxin_fold"/>
</dbReference>
<gene>
    <name evidence="3" type="ORF">K1X13_11830</name>
</gene>
<accession>A0ABS7RKE8</accession>
<dbReference type="Gene3D" id="3.40.50.360">
    <property type="match status" value="1"/>
</dbReference>
<dbReference type="PANTHER" id="PTHR47307:SF1">
    <property type="entry name" value="GLUTATHIONE-REGULATED POTASSIUM-EFFLUX SYSTEM ANCILLARY PROTEIN KEFG"/>
    <property type="match status" value="1"/>
</dbReference>
<proteinExistence type="predicted"/>
<protein>
    <submittedName>
        <fullName evidence="3">NAD(P)H-dependent oxidoreductase</fullName>
    </submittedName>
</protein>
<dbReference type="InterPro" id="IPR029039">
    <property type="entry name" value="Flavoprotein-like_sf"/>
</dbReference>
<reference evidence="3 4" key="1">
    <citation type="submission" date="2021-08" db="EMBL/GenBank/DDBJ databases">
        <title>Nocardioides bacterium WL0053 sp. nov., isolated from the sediment.</title>
        <authorList>
            <person name="Wang L."/>
            <person name="Zhang D."/>
            <person name="Zhang A."/>
        </authorList>
    </citation>
    <scope>NUCLEOTIDE SEQUENCE [LARGE SCALE GENOMIC DNA]</scope>
    <source>
        <strain evidence="3 4">WL0053</strain>
    </source>
</reference>
<dbReference type="Proteomes" id="UP000754710">
    <property type="component" value="Unassembled WGS sequence"/>
</dbReference>
<evidence type="ECO:0000313" key="4">
    <source>
        <dbReference type="Proteomes" id="UP000754710"/>
    </source>
</evidence>
<evidence type="ECO:0000313" key="3">
    <source>
        <dbReference type="EMBL" id="MBY9075511.1"/>
    </source>
</evidence>
<dbReference type="Pfam" id="PF02525">
    <property type="entry name" value="Flavodoxin_2"/>
    <property type="match status" value="1"/>
</dbReference>
<sequence length="183" mass="20032">MSRNPCSLVLLAHPDPAGSRVNSALAAAVCDLDDVTVRDLATVRRAGGFDVAEEQRLLVEHDTVVLQFPWYWYSVPGILKEWMDHVLLRGFAYGSEGTKLHGKTLQVVTTTGGPGESYQPGGYNRFTMSELMRPIDATAHLCGMPLAEPFVVHGVYHLDEAALAEYGARYRALLTGDEQRATA</sequence>
<evidence type="ECO:0000259" key="2">
    <source>
        <dbReference type="Pfam" id="PF02525"/>
    </source>
</evidence>
<dbReference type="RefSeq" id="WP_221025247.1">
    <property type="nucleotide sequence ID" value="NZ_JAIEZQ010000002.1"/>
</dbReference>
<dbReference type="InterPro" id="IPR046980">
    <property type="entry name" value="KefG/KefF"/>
</dbReference>
<keyword evidence="1" id="KW-0560">Oxidoreductase</keyword>
<feature type="domain" description="Flavodoxin-like fold" evidence="2">
    <location>
        <begin position="8"/>
        <end position="173"/>
    </location>
</feature>
<evidence type="ECO:0000256" key="1">
    <source>
        <dbReference type="ARBA" id="ARBA00023002"/>
    </source>
</evidence>
<keyword evidence="4" id="KW-1185">Reference proteome</keyword>
<name>A0ABS7RKE8_9ACTN</name>